<dbReference type="OrthoDB" id="466771at2"/>
<dbReference type="EMBL" id="PVWJ01000037">
    <property type="protein sequence ID" value="PSB03233.1"/>
    <property type="molecule type" value="Genomic_DNA"/>
</dbReference>
<proteinExistence type="predicted"/>
<keyword evidence="2" id="KW-1185">Reference proteome</keyword>
<reference evidence="1 2" key="2">
    <citation type="submission" date="2018-03" db="EMBL/GenBank/DDBJ databases">
        <title>The ancient ancestry and fast evolution of plastids.</title>
        <authorList>
            <person name="Moore K.R."/>
            <person name="Magnabosco C."/>
            <person name="Momper L."/>
            <person name="Gold D.A."/>
            <person name="Bosak T."/>
            <person name="Fournier G.P."/>
        </authorList>
    </citation>
    <scope>NUCLEOTIDE SEQUENCE [LARGE SCALE GENOMIC DNA]</scope>
    <source>
        <strain evidence="1 2">CCAP 1448/3</strain>
    </source>
</reference>
<dbReference type="AlphaFoldDB" id="A0A2T1C539"/>
<evidence type="ECO:0000313" key="2">
    <source>
        <dbReference type="Proteomes" id="UP000238762"/>
    </source>
</evidence>
<sequence length="73" mass="8330">MMTFQEIVDSIDRLSTEERDSLFELIHQRRIQEQEAEILASRQELKEAIANGTAKRGGVRELIAELLGNDDDS</sequence>
<name>A0A2T1C539_9CYAN</name>
<organism evidence="1 2">
    <name type="scientific">Merismopedia glauca CCAP 1448/3</name>
    <dbReference type="NCBI Taxonomy" id="1296344"/>
    <lineage>
        <taxon>Bacteria</taxon>
        <taxon>Bacillati</taxon>
        <taxon>Cyanobacteriota</taxon>
        <taxon>Cyanophyceae</taxon>
        <taxon>Synechococcales</taxon>
        <taxon>Merismopediaceae</taxon>
        <taxon>Merismopedia</taxon>
    </lineage>
</organism>
<protein>
    <submittedName>
        <fullName evidence="1">Uncharacterized protein</fullName>
    </submittedName>
</protein>
<comment type="caution">
    <text evidence="1">The sequence shown here is derived from an EMBL/GenBank/DDBJ whole genome shotgun (WGS) entry which is preliminary data.</text>
</comment>
<gene>
    <name evidence="1" type="ORF">C7B64_09445</name>
</gene>
<accession>A0A2T1C539</accession>
<dbReference type="RefSeq" id="WP_106288397.1">
    <property type="nucleotide sequence ID" value="NZ_CAWNTC010000013.1"/>
</dbReference>
<evidence type="ECO:0000313" key="1">
    <source>
        <dbReference type="EMBL" id="PSB03233.1"/>
    </source>
</evidence>
<dbReference type="Proteomes" id="UP000238762">
    <property type="component" value="Unassembled WGS sequence"/>
</dbReference>
<reference evidence="1 2" key="1">
    <citation type="submission" date="2018-02" db="EMBL/GenBank/DDBJ databases">
        <authorList>
            <person name="Cohen D.B."/>
            <person name="Kent A.D."/>
        </authorList>
    </citation>
    <scope>NUCLEOTIDE SEQUENCE [LARGE SCALE GENOMIC DNA]</scope>
    <source>
        <strain evidence="1 2">CCAP 1448/3</strain>
    </source>
</reference>